<dbReference type="PANTHER" id="PTHR34294">
    <property type="entry name" value="TRANSCRIPTIONAL REGULATOR-RELATED"/>
    <property type="match status" value="1"/>
</dbReference>
<comment type="caution">
    <text evidence="7">The sequence shown here is derived from an EMBL/GenBank/DDBJ whole genome shotgun (WGS) entry which is preliminary data.</text>
</comment>
<dbReference type="InterPro" id="IPR051054">
    <property type="entry name" value="SorC_transcr_regulators"/>
</dbReference>
<reference evidence="7 8" key="1">
    <citation type="submission" date="2018-05" db="EMBL/GenBank/DDBJ databases">
        <title>Genomic Encyclopedia of Type Strains, Phase IV (KMG-IV): sequencing the most valuable type-strain genomes for metagenomic binning, comparative biology and taxonomic classification.</title>
        <authorList>
            <person name="Goeker M."/>
        </authorList>
    </citation>
    <scope>NUCLEOTIDE SEQUENCE [LARGE SCALE GENOMIC DNA]</scope>
    <source>
        <strain evidence="7 8">DSM 18773</strain>
    </source>
</reference>
<dbReference type="Proteomes" id="UP000245634">
    <property type="component" value="Unassembled WGS sequence"/>
</dbReference>
<dbReference type="InterPro" id="IPR036388">
    <property type="entry name" value="WH-like_DNA-bd_sf"/>
</dbReference>
<dbReference type="PANTHER" id="PTHR34294:SF5">
    <property type="entry name" value="CENTRAL GLYCOLYTIC GENES REGULATOR"/>
    <property type="match status" value="1"/>
</dbReference>
<proteinExistence type="inferred from homology"/>
<accession>A0A316D8B3</accession>
<dbReference type="SUPFAM" id="SSF100950">
    <property type="entry name" value="NagB/RpiA/CoA transferase-like"/>
    <property type="match status" value="1"/>
</dbReference>
<evidence type="ECO:0000256" key="3">
    <source>
        <dbReference type="ARBA" id="ARBA00023125"/>
    </source>
</evidence>
<keyword evidence="3" id="KW-0238">DNA-binding</keyword>
<dbReference type="InterPro" id="IPR036390">
    <property type="entry name" value="WH_DNA-bd_sf"/>
</dbReference>
<comment type="similarity">
    <text evidence="1">Belongs to the SorC transcriptional regulatory family.</text>
</comment>
<evidence type="ECO:0000313" key="7">
    <source>
        <dbReference type="EMBL" id="PWK13083.1"/>
    </source>
</evidence>
<keyword evidence="2" id="KW-0805">Transcription regulation</keyword>
<dbReference type="Pfam" id="PF21715">
    <property type="entry name" value="CggR_N"/>
    <property type="match status" value="1"/>
</dbReference>
<feature type="domain" description="CggR N-terminal DNA binding" evidence="6">
    <location>
        <begin position="20"/>
        <end position="89"/>
    </location>
</feature>
<evidence type="ECO:0000256" key="4">
    <source>
        <dbReference type="ARBA" id="ARBA00023163"/>
    </source>
</evidence>
<evidence type="ECO:0000313" key="8">
    <source>
        <dbReference type="Proteomes" id="UP000245634"/>
    </source>
</evidence>
<dbReference type="InterPro" id="IPR007324">
    <property type="entry name" value="Sugar-bd_dom_put"/>
</dbReference>
<feature type="domain" description="Sugar-binding" evidence="5">
    <location>
        <begin position="91"/>
        <end position="337"/>
    </location>
</feature>
<dbReference type="GO" id="GO:0030246">
    <property type="term" value="F:carbohydrate binding"/>
    <property type="evidence" value="ECO:0007669"/>
    <property type="project" value="InterPro"/>
</dbReference>
<keyword evidence="4" id="KW-0804">Transcription</keyword>
<evidence type="ECO:0000259" key="6">
    <source>
        <dbReference type="Pfam" id="PF21715"/>
    </source>
</evidence>
<protein>
    <submittedName>
        <fullName evidence="7">Central glycolytic genes regulator</fullName>
    </submittedName>
</protein>
<dbReference type="Gene3D" id="3.40.50.1360">
    <property type="match status" value="1"/>
</dbReference>
<dbReference type="SUPFAM" id="SSF46785">
    <property type="entry name" value="Winged helix' DNA-binding domain"/>
    <property type="match status" value="1"/>
</dbReference>
<dbReference type="InterPro" id="IPR037171">
    <property type="entry name" value="NagB/RpiA_transferase-like"/>
</dbReference>
<dbReference type="InterPro" id="IPR048715">
    <property type="entry name" value="CggR_N"/>
</dbReference>
<evidence type="ECO:0000259" key="5">
    <source>
        <dbReference type="Pfam" id="PF04198"/>
    </source>
</evidence>
<name>A0A316D8B3_9BACL</name>
<organism evidence="7 8">
    <name type="scientific">Tumebacillus permanentifrigoris</name>
    <dbReference type="NCBI Taxonomy" id="378543"/>
    <lineage>
        <taxon>Bacteria</taxon>
        <taxon>Bacillati</taxon>
        <taxon>Bacillota</taxon>
        <taxon>Bacilli</taxon>
        <taxon>Bacillales</taxon>
        <taxon>Alicyclobacillaceae</taxon>
        <taxon>Tumebacillus</taxon>
    </lineage>
</organism>
<dbReference type="Pfam" id="PF04198">
    <property type="entry name" value="Sugar-bind"/>
    <property type="match status" value="1"/>
</dbReference>
<sequence length="345" mass="37734">MQNELLALQQQLVPDLLTMMKKRYRILHHLFLTQPIGRRALAQQLQTTERILRAEVDFLKEQGLLTIETVGMHLTDAGKTLLDELADVIHEIEGLGKKERRLADFLGLQKVCIVPGDADLDPLVKKALGHAAADYVRSILRAGDILAVTGGTTVATLAEQMPKTQLGIEVAPARGGIGENMEFQANTIASRLAAQLGGTYRLLHAPDLMSDEALQSFISEPHVQETLQRIRRARMVVHGIGQAIPMARRRNLPEAKIDQLAGQGAIAEAFGYYFDRSGNIVHAMNTVGLRLSDLKHIERIVAVAGGKSKAEAISAVAHGCPINVLVTDEAVADAILENRREEPNR</sequence>
<dbReference type="GO" id="GO:0003677">
    <property type="term" value="F:DNA binding"/>
    <property type="evidence" value="ECO:0007669"/>
    <property type="project" value="UniProtKB-KW"/>
</dbReference>
<gene>
    <name evidence="7" type="ORF">C7459_108102</name>
</gene>
<dbReference type="AlphaFoldDB" id="A0A316D8B3"/>
<keyword evidence="8" id="KW-1185">Reference proteome</keyword>
<evidence type="ECO:0000256" key="1">
    <source>
        <dbReference type="ARBA" id="ARBA00010466"/>
    </source>
</evidence>
<dbReference type="RefSeq" id="WP_245884493.1">
    <property type="nucleotide sequence ID" value="NZ_QGGL01000008.1"/>
</dbReference>
<evidence type="ECO:0000256" key="2">
    <source>
        <dbReference type="ARBA" id="ARBA00023015"/>
    </source>
</evidence>
<dbReference type="EMBL" id="QGGL01000008">
    <property type="protein sequence ID" value="PWK13083.1"/>
    <property type="molecule type" value="Genomic_DNA"/>
</dbReference>
<dbReference type="Gene3D" id="1.10.10.10">
    <property type="entry name" value="Winged helix-like DNA-binding domain superfamily/Winged helix DNA-binding domain"/>
    <property type="match status" value="1"/>
</dbReference>